<dbReference type="PIRSF" id="PIRSF038991">
    <property type="entry name" value="Protein_AbrB"/>
    <property type="match status" value="1"/>
</dbReference>
<feature type="transmembrane region" description="Helical" evidence="1">
    <location>
        <begin position="74"/>
        <end position="92"/>
    </location>
</feature>
<feature type="transmembrane region" description="Helical" evidence="1">
    <location>
        <begin position="329"/>
        <end position="349"/>
    </location>
</feature>
<dbReference type="Proteomes" id="UP000241158">
    <property type="component" value="Unassembled WGS sequence"/>
</dbReference>
<dbReference type="InterPro" id="IPR007820">
    <property type="entry name" value="AbrB_fam"/>
</dbReference>
<keyword evidence="1" id="KW-1133">Transmembrane helix</keyword>
<feature type="transmembrane region" description="Helical" evidence="1">
    <location>
        <begin position="153"/>
        <end position="173"/>
    </location>
</feature>
<dbReference type="InterPro" id="IPR017516">
    <property type="entry name" value="AbrB_dup"/>
</dbReference>
<sequence>MPDSGTWGGGPRVFDRTLARIGLAFLIGIAGALIAKSISMPLPYLLGPLLACGSAAILGAPLAALPYGRELGQVAVGLAIGLRFVPAVVVAIAKLLPFMLVATVLMVVATMIAALILRKLAGTDRKTAFFATAAAGLAEMAVVAHQKGADSDIVAVVHLIRVTTIVTTVPFLVTIFAQDGGINIPPIPFRGEALPLIALFAAGASAGFLIRGLKLPNTWLLVPAAIGALVSGFGFGPFAVPSIVLTIAQVVIGVWLGCRFRRSLLGRLWRVSSSALMTTAFLLIVAVGIAWALSAATGLSFVTSLLAVAPAGVTEMALTATAMHLDATTVTAFQITRIAVVMTTILFTLRIFETFSRRLDATSD</sequence>
<evidence type="ECO:0000313" key="3">
    <source>
        <dbReference type="Proteomes" id="UP000241158"/>
    </source>
</evidence>
<organism evidence="2 3">
    <name type="scientific">Phyllobacterium endophyticum</name>
    <dbReference type="NCBI Taxonomy" id="1149773"/>
    <lineage>
        <taxon>Bacteria</taxon>
        <taxon>Pseudomonadati</taxon>
        <taxon>Pseudomonadota</taxon>
        <taxon>Alphaproteobacteria</taxon>
        <taxon>Hyphomicrobiales</taxon>
        <taxon>Phyllobacteriaceae</taxon>
        <taxon>Phyllobacterium</taxon>
    </lineage>
</organism>
<feature type="transmembrane region" description="Helical" evidence="1">
    <location>
        <begin position="242"/>
        <end position="260"/>
    </location>
</feature>
<name>A0A2P7AMF4_9HYPH</name>
<evidence type="ECO:0000256" key="1">
    <source>
        <dbReference type="SAM" id="Phobius"/>
    </source>
</evidence>
<keyword evidence="3" id="KW-1185">Reference proteome</keyword>
<dbReference type="AlphaFoldDB" id="A0A2P7AMF4"/>
<dbReference type="GO" id="GO:0010468">
    <property type="term" value="P:regulation of gene expression"/>
    <property type="evidence" value="ECO:0007669"/>
    <property type="project" value="InterPro"/>
</dbReference>
<feature type="transmembrane region" description="Helical" evidence="1">
    <location>
        <begin position="217"/>
        <end position="236"/>
    </location>
</feature>
<dbReference type="GO" id="GO:0016020">
    <property type="term" value="C:membrane"/>
    <property type="evidence" value="ECO:0007669"/>
    <property type="project" value="InterPro"/>
</dbReference>
<dbReference type="OrthoDB" id="7157734at2"/>
<dbReference type="PANTHER" id="PTHR38457">
    <property type="entry name" value="REGULATOR ABRB-RELATED"/>
    <property type="match status" value="1"/>
</dbReference>
<accession>A0A2P7AMF4</accession>
<feature type="transmembrane region" description="Helical" evidence="1">
    <location>
        <begin position="193"/>
        <end position="210"/>
    </location>
</feature>
<reference evidence="3" key="1">
    <citation type="submission" date="2017-11" db="EMBL/GenBank/DDBJ databases">
        <authorList>
            <person name="Kuznetsova I."/>
            <person name="Sazanova A."/>
            <person name="Chirak E."/>
            <person name="Safronova V."/>
            <person name="Willems A."/>
        </authorList>
    </citation>
    <scope>NUCLEOTIDE SEQUENCE [LARGE SCALE GENOMIC DNA]</scope>
    <source>
        <strain evidence="3">PEPV15</strain>
    </source>
</reference>
<keyword evidence="2" id="KW-0503">Monooxygenase</keyword>
<dbReference type="EMBL" id="PGGN01000005">
    <property type="protein sequence ID" value="PSH55393.1"/>
    <property type="molecule type" value="Genomic_DNA"/>
</dbReference>
<feature type="transmembrane region" description="Helical" evidence="1">
    <location>
        <begin position="98"/>
        <end position="117"/>
    </location>
</feature>
<protein>
    <submittedName>
        <fullName evidence="2">Ammonia monooxygenase</fullName>
    </submittedName>
</protein>
<dbReference type="GO" id="GO:0004497">
    <property type="term" value="F:monooxygenase activity"/>
    <property type="evidence" value="ECO:0007669"/>
    <property type="project" value="UniProtKB-KW"/>
</dbReference>
<keyword evidence="1" id="KW-0812">Transmembrane</keyword>
<proteinExistence type="predicted"/>
<comment type="caution">
    <text evidence="2">The sequence shown here is derived from an EMBL/GenBank/DDBJ whole genome shotgun (WGS) entry which is preliminary data.</text>
</comment>
<dbReference type="PANTHER" id="PTHR38457:SF1">
    <property type="entry name" value="REGULATOR ABRB-RELATED"/>
    <property type="match status" value="1"/>
</dbReference>
<feature type="transmembrane region" description="Helical" evidence="1">
    <location>
        <begin position="21"/>
        <end position="39"/>
    </location>
</feature>
<dbReference type="NCBIfam" id="TIGR03082">
    <property type="entry name" value="Gneg_AbrB_dup"/>
    <property type="match status" value="2"/>
</dbReference>
<keyword evidence="2" id="KW-0560">Oxidoreductase</keyword>
<dbReference type="RefSeq" id="WP_106718828.1">
    <property type="nucleotide sequence ID" value="NZ_JACHXT010000005.1"/>
</dbReference>
<evidence type="ECO:0000313" key="2">
    <source>
        <dbReference type="EMBL" id="PSH55393.1"/>
    </source>
</evidence>
<feature type="transmembrane region" description="Helical" evidence="1">
    <location>
        <begin position="281"/>
        <end position="309"/>
    </location>
</feature>
<keyword evidence="1" id="KW-0472">Membrane</keyword>
<gene>
    <name evidence="2" type="ORF">CU100_22305</name>
</gene>
<dbReference type="Pfam" id="PF05145">
    <property type="entry name" value="AbrB"/>
    <property type="match status" value="1"/>
</dbReference>
<feature type="transmembrane region" description="Helical" evidence="1">
    <location>
        <begin position="45"/>
        <end position="67"/>
    </location>
</feature>